<dbReference type="AlphaFoldDB" id="A0AAD7EXR5"/>
<evidence type="ECO:0000313" key="1">
    <source>
        <dbReference type="EMBL" id="KAJ7355740.1"/>
    </source>
</evidence>
<dbReference type="EMBL" id="JARIHO010000009">
    <property type="protein sequence ID" value="KAJ7355740.1"/>
    <property type="molecule type" value="Genomic_DNA"/>
</dbReference>
<gene>
    <name evidence="1" type="ORF">DFH08DRAFT_912616</name>
</gene>
<proteinExistence type="predicted"/>
<organism evidence="1 2">
    <name type="scientific">Mycena albidolilacea</name>
    <dbReference type="NCBI Taxonomy" id="1033008"/>
    <lineage>
        <taxon>Eukaryota</taxon>
        <taxon>Fungi</taxon>
        <taxon>Dikarya</taxon>
        <taxon>Basidiomycota</taxon>
        <taxon>Agaricomycotina</taxon>
        <taxon>Agaricomycetes</taxon>
        <taxon>Agaricomycetidae</taxon>
        <taxon>Agaricales</taxon>
        <taxon>Marasmiineae</taxon>
        <taxon>Mycenaceae</taxon>
        <taxon>Mycena</taxon>
    </lineage>
</organism>
<name>A0AAD7EXR5_9AGAR</name>
<comment type="caution">
    <text evidence="1">The sequence shown here is derived from an EMBL/GenBank/DDBJ whole genome shotgun (WGS) entry which is preliminary data.</text>
</comment>
<dbReference type="SUPFAM" id="SSF88697">
    <property type="entry name" value="PUA domain-like"/>
    <property type="match status" value="1"/>
</dbReference>
<evidence type="ECO:0000313" key="2">
    <source>
        <dbReference type="Proteomes" id="UP001218218"/>
    </source>
</evidence>
<accession>A0AAD7EXR5</accession>
<sequence length="176" mass="20441">MPKASSTLSTRVQSESEDALLAMTDMYMPQIVSKRKTYEFRRYHISPSVKRIWFYLNAPHSSVRYICDIEPARTRKFDDSDAPLPEDGLGNKEFNTFHADWDKYDFAYRILAVREIPLGISLKVMKDRYGMKAAPRGLVYVPSAMTKDFPLREQKFLWAVEEETLEIRDSVGEDSN</sequence>
<keyword evidence="2" id="KW-1185">Reference proteome</keyword>
<dbReference type="Proteomes" id="UP001218218">
    <property type="component" value="Unassembled WGS sequence"/>
</dbReference>
<reference evidence="1" key="1">
    <citation type="submission" date="2023-03" db="EMBL/GenBank/DDBJ databases">
        <title>Massive genome expansion in bonnet fungi (Mycena s.s.) driven by repeated elements and novel gene families across ecological guilds.</title>
        <authorList>
            <consortium name="Lawrence Berkeley National Laboratory"/>
            <person name="Harder C.B."/>
            <person name="Miyauchi S."/>
            <person name="Viragh M."/>
            <person name="Kuo A."/>
            <person name="Thoen E."/>
            <person name="Andreopoulos B."/>
            <person name="Lu D."/>
            <person name="Skrede I."/>
            <person name="Drula E."/>
            <person name="Henrissat B."/>
            <person name="Morin E."/>
            <person name="Kohler A."/>
            <person name="Barry K."/>
            <person name="LaButti K."/>
            <person name="Morin E."/>
            <person name="Salamov A."/>
            <person name="Lipzen A."/>
            <person name="Mereny Z."/>
            <person name="Hegedus B."/>
            <person name="Baldrian P."/>
            <person name="Stursova M."/>
            <person name="Weitz H."/>
            <person name="Taylor A."/>
            <person name="Grigoriev I.V."/>
            <person name="Nagy L.G."/>
            <person name="Martin F."/>
            <person name="Kauserud H."/>
        </authorList>
    </citation>
    <scope>NUCLEOTIDE SEQUENCE</scope>
    <source>
        <strain evidence="1">CBHHK002</strain>
    </source>
</reference>
<protein>
    <submittedName>
        <fullName evidence="1">Uncharacterized protein</fullName>
    </submittedName>
</protein>
<dbReference type="InterPro" id="IPR015947">
    <property type="entry name" value="PUA-like_sf"/>
</dbReference>